<comment type="caution">
    <text evidence="1">The sequence shown here is derived from an EMBL/GenBank/DDBJ whole genome shotgun (WGS) entry which is preliminary data.</text>
</comment>
<feature type="non-terminal residue" evidence="1">
    <location>
        <position position="1"/>
    </location>
</feature>
<dbReference type="EMBL" id="JASPKZ010005671">
    <property type="protein sequence ID" value="KAJ9588544.1"/>
    <property type="molecule type" value="Genomic_DNA"/>
</dbReference>
<sequence length="110" mass="12330">PDRTVPCTGEKCGDPFSEKSTTVLRTEEAALHLGFIQLGAMMSSLKMAIPSYISLCGTPLNSLVDSIKSLFSAYTENMIEVFKLYNYYRVNRFLRSHANTLVFTQITSNH</sequence>
<keyword evidence="2" id="KW-1185">Reference proteome</keyword>
<feature type="non-terminal residue" evidence="1">
    <location>
        <position position="110"/>
    </location>
</feature>
<dbReference type="Proteomes" id="UP001233999">
    <property type="component" value="Unassembled WGS sequence"/>
</dbReference>
<proteinExistence type="predicted"/>
<evidence type="ECO:0000313" key="2">
    <source>
        <dbReference type="Proteomes" id="UP001233999"/>
    </source>
</evidence>
<reference evidence="1" key="2">
    <citation type="submission" date="2023-05" db="EMBL/GenBank/DDBJ databases">
        <authorList>
            <person name="Fouks B."/>
        </authorList>
    </citation>
    <scope>NUCLEOTIDE SEQUENCE</scope>
    <source>
        <strain evidence="1">Stay&amp;Tobe</strain>
        <tissue evidence="1">Testes</tissue>
    </source>
</reference>
<reference evidence="1" key="1">
    <citation type="journal article" date="2023" name="IScience">
        <title>Live-bearing cockroach genome reveals convergent evolutionary mechanisms linked to viviparity in insects and beyond.</title>
        <authorList>
            <person name="Fouks B."/>
            <person name="Harrison M.C."/>
            <person name="Mikhailova A.A."/>
            <person name="Marchal E."/>
            <person name="English S."/>
            <person name="Carruthers M."/>
            <person name="Jennings E.C."/>
            <person name="Chiamaka E.L."/>
            <person name="Frigard R.A."/>
            <person name="Pippel M."/>
            <person name="Attardo G.M."/>
            <person name="Benoit J.B."/>
            <person name="Bornberg-Bauer E."/>
            <person name="Tobe S.S."/>
        </authorList>
    </citation>
    <scope>NUCLEOTIDE SEQUENCE</scope>
    <source>
        <strain evidence="1">Stay&amp;Tobe</strain>
    </source>
</reference>
<organism evidence="1 2">
    <name type="scientific">Diploptera punctata</name>
    <name type="common">Pacific beetle cockroach</name>
    <dbReference type="NCBI Taxonomy" id="6984"/>
    <lineage>
        <taxon>Eukaryota</taxon>
        <taxon>Metazoa</taxon>
        <taxon>Ecdysozoa</taxon>
        <taxon>Arthropoda</taxon>
        <taxon>Hexapoda</taxon>
        <taxon>Insecta</taxon>
        <taxon>Pterygota</taxon>
        <taxon>Neoptera</taxon>
        <taxon>Polyneoptera</taxon>
        <taxon>Dictyoptera</taxon>
        <taxon>Blattodea</taxon>
        <taxon>Blaberoidea</taxon>
        <taxon>Blaberidae</taxon>
        <taxon>Diplopterinae</taxon>
        <taxon>Diploptera</taxon>
    </lineage>
</organism>
<evidence type="ECO:0000313" key="1">
    <source>
        <dbReference type="EMBL" id="KAJ9588544.1"/>
    </source>
</evidence>
<name>A0AAD7ZX79_DIPPU</name>
<protein>
    <submittedName>
        <fullName evidence="1">Uncharacterized protein</fullName>
    </submittedName>
</protein>
<dbReference type="AlphaFoldDB" id="A0AAD7ZX79"/>
<accession>A0AAD7ZX79</accession>
<gene>
    <name evidence="1" type="ORF">L9F63_018082</name>
</gene>